<keyword evidence="3" id="KW-1185">Reference proteome</keyword>
<dbReference type="Proteomes" id="UP001501083">
    <property type="component" value="Unassembled WGS sequence"/>
</dbReference>
<dbReference type="EMBL" id="BAABKY010000001">
    <property type="protein sequence ID" value="GAA5067757.1"/>
    <property type="molecule type" value="Genomic_DNA"/>
</dbReference>
<accession>A0ABP9KZ10</accession>
<organism evidence="2 3">
    <name type="scientific">Lysobacter panacisoli</name>
    <dbReference type="NCBI Taxonomy" id="1255263"/>
    <lineage>
        <taxon>Bacteria</taxon>
        <taxon>Pseudomonadati</taxon>
        <taxon>Pseudomonadota</taxon>
        <taxon>Gammaproteobacteria</taxon>
        <taxon>Lysobacterales</taxon>
        <taxon>Lysobacteraceae</taxon>
        <taxon>Lysobacter</taxon>
    </lineage>
</organism>
<sequence>MSAPDEEPRIPPVPSPSGVGAQTGQALPPARNAKGAVSGAFRVCGSRRWIKKGAERPPTFGPPASPASAWPAPVPIPAGAKRLPRWVHGICRRNRANFHLPFILAGDRDPGDLEFAHR</sequence>
<feature type="region of interest" description="Disordered" evidence="1">
    <location>
        <begin position="1"/>
        <end position="35"/>
    </location>
</feature>
<protein>
    <submittedName>
        <fullName evidence="2">Uncharacterized protein</fullName>
    </submittedName>
</protein>
<reference evidence="3" key="1">
    <citation type="journal article" date="2019" name="Int. J. Syst. Evol. Microbiol.">
        <title>The Global Catalogue of Microorganisms (GCM) 10K type strain sequencing project: providing services to taxonomists for standard genome sequencing and annotation.</title>
        <authorList>
            <consortium name="The Broad Institute Genomics Platform"/>
            <consortium name="The Broad Institute Genome Sequencing Center for Infectious Disease"/>
            <person name="Wu L."/>
            <person name="Ma J."/>
        </authorList>
    </citation>
    <scope>NUCLEOTIDE SEQUENCE [LARGE SCALE GENOMIC DNA]</scope>
    <source>
        <strain evidence="3">JCM 19212</strain>
    </source>
</reference>
<comment type="caution">
    <text evidence="2">The sequence shown here is derived from an EMBL/GenBank/DDBJ whole genome shotgun (WGS) entry which is preliminary data.</text>
</comment>
<evidence type="ECO:0000313" key="3">
    <source>
        <dbReference type="Proteomes" id="UP001501083"/>
    </source>
</evidence>
<evidence type="ECO:0000256" key="1">
    <source>
        <dbReference type="SAM" id="MobiDB-lite"/>
    </source>
</evidence>
<gene>
    <name evidence="2" type="ORF">GCM10025759_02750</name>
</gene>
<proteinExistence type="predicted"/>
<evidence type="ECO:0000313" key="2">
    <source>
        <dbReference type="EMBL" id="GAA5067757.1"/>
    </source>
</evidence>
<name>A0ABP9KZ10_9GAMM</name>